<dbReference type="Proteomes" id="UP001642540">
    <property type="component" value="Unassembled WGS sequence"/>
</dbReference>
<reference evidence="2 3" key="1">
    <citation type="submission" date="2024-08" db="EMBL/GenBank/DDBJ databases">
        <authorList>
            <person name="Cucini C."/>
            <person name="Frati F."/>
        </authorList>
    </citation>
    <scope>NUCLEOTIDE SEQUENCE [LARGE SCALE GENOMIC DNA]</scope>
</reference>
<proteinExistence type="predicted"/>
<name>A0ABP1PMT2_9HEXA</name>
<feature type="region of interest" description="Disordered" evidence="1">
    <location>
        <begin position="98"/>
        <end position="124"/>
    </location>
</feature>
<evidence type="ECO:0000256" key="1">
    <source>
        <dbReference type="SAM" id="MobiDB-lite"/>
    </source>
</evidence>
<organism evidence="2 3">
    <name type="scientific">Orchesella dallaii</name>
    <dbReference type="NCBI Taxonomy" id="48710"/>
    <lineage>
        <taxon>Eukaryota</taxon>
        <taxon>Metazoa</taxon>
        <taxon>Ecdysozoa</taxon>
        <taxon>Arthropoda</taxon>
        <taxon>Hexapoda</taxon>
        <taxon>Collembola</taxon>
        <taxon>Entomobryomorpha</taxon>
        <taxon>Entomobryoidea</taxon>
        <taxon>Orchesellidae</taxon>
        <taxon>Orchesellinae</taxon>
        <taxon>Orchesella</taxon>
    </lineage>
</organism>
<evidence type="ECO:0000313" key="2">
    <source>
        <dbReference type="EMBL" id="CAL8071496.1"/>
    </source>
</evidence>
<keyword evidence="3" id="KW-1185">Reference proteome</keyword>
<feature type="region of interest" description="Disordered" evidence="1">
    <location>
        <begin position="1"/>
        <end position="57"/>
    </location>
</feature>
<protein>
    <submittedName>
        <fullName evidence="2">Uncharacterized protein</fullName>
    </submittedName>
</protein>
<gene>
    <name evidence="2" type="ORF">ODALV1_LOCUS1744</name>
</gene>
<dbReference type="EMBL" id="CAXLJM020000006">
    <property type="protein sequence ID" value="CAL8071496.1"/>
    <property type="molecule type" value="Genomic_DNA"/>
</dbReference>
<comment type="caution">
    <text evidence="2">The sequence shown here is derived from an EMBL/GenBank/DDBJ whole genome shotgun (WGS) entry which is preliminary data.</text>
</comment>
<sequence length="139" mass="15833">MDQKHLAASASEQSQTLSFQLSSSPTKKTVKKKVQFMDAPVVSPPSQRGDNDTNKTCVDVDNMNVNFNLLRLSVDGVKEKEEGNSKLKEGREKGWNSYQFSLDKEKKDKRKRADDTDAATVEKEDRSKIVKLQKKFKFF</sequence>
<feature type="compositionally biased region" description="Low complexity" evidence="1">
    <location>
        <begin position="11"/>
        <end position="27"/>
    </location>
</feature>
<feature type="compositionally biased region" description="Basic and acidic residues" evidence="1">
    <location>
        <begin position="102"/>
        <end position="124"/>
    </location>
</feature>
<accession>A0ABP1PMT2</accession>
<evidence type="ECO:0000313" key="3">
    <source>
        <dbReference type="Proteomes" id="UP001642540"/>
    </source>
</evidence>